<dbReference type="EMBL" id="JAACJJ010000014">
    <property type="protein sequence ID" value="KAF5327065.1"/>
    <property type="molecule type" value="Genomic_DNA"/>
</dbReference>
<dbReference type="PANTHER" id="PTHR31005:SF8">
    <property type="entry name" value="DUF4139 DOMAIN-CONTAINING PROTEIN"/>
    <property type="match status" value="1"/>
</dbReference>
<evidence type="ECO:0008006" key="5">
    <source>
        <dbReference type="Google" id="ProtNLM"/>
    </source>
</evidence>
<dbReference type="InterPro" id="IPR037291">
    <property type="entry name" value="DUF4139"/>
</dbReference>
<dbReference type="Pfam" id="PF13598">
    <property type="entry name" value="DUF4139"/>
    <property type="match status" value="1"/>
</dbReference>
<accession>A0A8H5BPA9</accession>
<evidence type="ECO:0000259" key="2">
    <source>
        <dbReference type="Pfam" id="PF13600"/>
    </source>
</evidence>
<dbReference type="Proteomes" id="UP000567179">
    <property type="component" value="Unassembled WGS sequence"/>
</dbReference>
<dbReference type="InterPro" id="IPR025554">
    <property type="entry name" value="DUF4140"/>
</dbReference>
<name>A0A8H5BPA9_9AGAR</name>
<gene>
    <name evidence="3" type="ORF">D9619_004664</name>
</gene>
<keyword evidence="4" id="KW-1185">Reference proteome</keyword>
<dbReference type="InterPro" id="IPR011935">
    <property type="entry name" value="CHP02231"/>
</dbReference>
<feature type="domain" description="DUF4140" evidence="2">
    <location>
        <begin position="18"/>
        <end position="115"/>
    </location>
</feature>
<sequence>MSTKTLTIQASAHSIKSVTVFKSSRAEVVRSFPITLQRGINKLEIKSLPTNIYAVRTSGLGTTARLDDFLCTVGRDKSAIHDKESSSEIVRALTQKKESLESEKNVRAQELALLNKYSQTLTGEHVSPSELTKFLQTFVEQSRQIIQASAELDEKIVQIGREIDSKRMNARKGDTMSKIDAVITSDEDISVVLGITYIVKDCSWDATYELRTTTESGKPSSSVALHYLATVKQRTGEDWTNAVLTLSTNQTDMLPKSLPRIGRFQIRQARPLGNLFGPPSKGVVFRSAAQNNANTSRFQQQVTGGSLFGGPPNQASASNAMPGAAFGSNGLFGQSNPATTSLFGGFGGSVDASSFATGVAPPPPPPAVFAQDTTVQETPFGATAMADPEQASPDDFEEVLYEEGPSDNNTQPTVVVKETPLSMNFSVSETANIPSDGLGHQVTLAVIPFQTKISHITIPRIDPRIYLQCDVKNTSEYKLLQGPVSVIIDDSYMSTTFLGNDINPGDNFVCLLGNDPATKVVYTRTSKTVRVDGGAFADDHNITTYTQRVSVYNKHSFDINDLVVHDSVPTCEDSRVKVILRKPEGLAEAKNAVILDVGHKGLKVGWADPTDGNGGREEGNLRWAWKVVAGETVSMLTEYEVKVPRGINWVINHIPNNT</sequence>
<evidence type="ECO:0000313" key="3">
    <source>
        <dbReference type="EMBL" id="KAF5327065.1"/>
    </source>
</evidence>
<reference evidence="3 4" key="1">
    <citation type="journal article" date="2020" name="ISME J.">
        <title>Uncovering the hidden diversity of litter-decomposition mechanisms in mushroom-forming fungi.</title>
        <authorList>
            <person name="Floudas D."/>
            <person name="Bentzer J."/>
            <person name="Ahren D."/>
            <person name="Johansson T."/>
            <person name="Persson P."/>
            <person name="Tunlid A."/>
        </authorList>
    </citation>
    <scope>NUCLEOTIDE SEQUENCE [LARGE SCALE GENOMIC DNA]</scope>
    <source>
        <strain evidence="3 4">CBS 101986</strain>
    </source>
</reference>
<dbReference type="OrthoDB" id="10068793at2759"/>
<evidence type="ECO:0000259" key="1">
    <source>
        <dbReference type="Pfam" id="PF13598"/>
    </source>
</evidence>
<evidence type="ECO:0000313" key="4">
    <source>
        <dbReference type="Proteomes" id="UP000567179"/>
    </source>
</evidence>
<comment type="caution">
    <text evidence="3">The sequence shown here is derived from an EMBL/GenBank/DDBJ whole genome shotgun (WGS) entry which is preliminary data.</text>
</comment>
<protein>
    <recommendedName>
        <fullName evidence="5">DUF4139 domain-containing protein</fullName>
    </recommendedName>
</protein>
<organism evidence="3 4">
    <name type="scientific">Psilocybe cf. subviscida</name>
    <dbReference type="NCBI Taxonomy" id="2480587"/>
    <lineage>
        <taxon>Eukaryota</taxon>
        <taxon>Fungi</taxon>
        <taxon>Dikarya</taxon>
        <taxon>Basidiomycota</taxon>
        <taxon>Agaricomycotina</taxon>
        <taxon>Agaricomycetes</taxon>
        <taxon>Agaricomycetidae</taxon>
        <taxon>Agaricales</taxon>
        <taxon>Agaricineae</taxon>
        <taxon>Strophariaceae</taxon>
        <taxon>Psilocybe</taxon>
    </lineage>
</organism>
<proteinExistence type="predicted"/>
<dbReference type="Pfam" id="PF13600">
    <property type="entry name" value="DUF4140"/>
    <property type="match status" value="1"/>
</dbReference>
<dbReference type="AlphaFoldDB" id="A0A8H5BPA9"/>
<feature type="domain" description="DUF4139" evidence="1">
    <location>
        <begin position="194"/>
        <end position="645"/>
    </location>
</feature>
<dbReference type="PANTHER" id="PTHR31005">
    <property type="entry name" value="DUF4139 DOMAIN-CONTAINING PROTEIN"/>
    <property type="match status" value="1"/>
</dbReference>